<dbReference type="InParanoid" id="A0A2P5E2X7"/>
<keyword evidence="2" id="KW-0646">Protease inhibitor</keyword>
<keyword evidence="5" id="KW-0732">Signal</keyword>
<protein>
    <submittedName>
        <fullName evidence="7">Proteinase inhibitor I12, Bowman-Birk</fullName>
    </submittedName>
</protein>
<dbReference type="EMBL" id="JXTC01000233">
    <property type="protein sequence ID" value="PON79883.1"/>
    <property type="molecule type" value="Genomic_DNA"/>
</dbReference>
<name>A0A2P5E2X7_TREOI</name>
<sequence length="116" mass="12871">MPAFQKASVLKVVLLLLLVVATTNATIDPRLKPYRVVHPKNGKPEPDCDLFQSCCDNCQCKRLASGKNQCLCEEYRIGNCNASCKSCICLPTSPVYCMCLDTFETCNQKLKCFIAV</sequence>
<keyword evidence="8" id="KW-1185">Reference proteome</keyword>
<keyword evidence="3" id="KW-0722">Serine protease inhibitor</keyword>
<keyword evidence="4" id="KW-1015">Disulfide bond</keyword>
<organism evidence="7 8">
    <name type="scientific">Trema orientale</name>
    <name type="common">Charcoal tree</name>
    <name type="synonym">Celtis orientalis</name>
    <dbReference type="NCBI Taxonomy" id="63057"/>
    <lineage>
        <taxon>Eukaryota</taxon>
        <taxon>Viridiplantae</taxon>
        <taxon>Streptophyta</taxon>
        <taxon>Embryophyta</taxon>
        <taxon>Tracheophyta</taxon>
        <taxon>Spermatophyta</taxon>
        <taxon>Magnoliopsida</taxon>
        <taxon>eudicotyledons</taxon>
        <taxon>Gunneridae</taxon>
        <taxon>Pentapetalae</taxon>
        <taxon>rosids</taxon>
        <taxon>fabids</taxon>
        <taxon>Rosales</taxon>
        <taxon>Cannabaceae</taxon>
        <taxon>Trema</taxon>
    </lineage>
</organism>
<evidence type="ECO:0000313" key="7">
    <source>
        <dbReference type="EMBL" id="PON79883.1"/>
    </source>
</evidence>
<dbReference type="InterPro" id="IPR035995">
    <property type="entry name" value="Bowman-Birk_prot_inh"/>
</dbReference>
<evidence type="ECO:0000313" key="8">
    <source>
        <dbReference type="Proteomes" id="UP000237000"/>
    </source>
</evidence>
<dbReference type="AlphaFoldDB" id="A0A2P5E2X7"/>
<feature type="domain" description="Bowman-Birk serine protease inhibitors family" evidence="6">
    <location>
        <begin position="54"/>
        <end position="112"/>
    </location>
</feature>
<evidence type="ECO:0000256" key="1">
    <source>
        <dbReference type="ARBA" id="ARBA00008506"/>
    </source>
</evidence>
<reference evidence="8" key="1">
    <citation type="submission" date="2016-06" db="EMBL/GenBank/DDBJ databases">
        <title>Parallel loss of symbiosis genes in relatives of nitrogen-fixing non-legume Parasponia.</title>
        <authorList>
            <person name="Van Velzen R."/>
            <person name="Holmer R."/>
            <person name="Bu F."/>
            <person name="Rutten L."/>
            <person name="Van Zeijl A."/>
            <person name="Liu W."/>
            <person name="Santuari L."/>
            <person name="Cao Q."/>
            <person name="Sharma T."/>
            <person name="Shen D."/>
            <person name="Roswanjaya Y."/>
            <person name="Wardhani T."/>
            <person name="Kalhor M.S."/>
            <person name="Jansen J."/>
            <person name="Van den Hoogen J."/>
            <person name="Gungor B."/>
            <person name="Hartog M."/>
            <person name="Hontelez J."/>
            <person name="Verver J."/>
            <person name="Yang W.-C."/>
            <person name="Schijlen E."/>
            <person name="Repin R."/>
            <person name="Schilthuizen M."/>
            <person name="Schranz E."/>
            <person name="Heidstra R."/>
            <person name="Miyata K."/>
            <person name="Fedorova E."/>
            <person name="Kohlen W."/>
            <person name="Bisseling T."/>
            <person name="Smit S."/>
            <person name="Geurts R."/>
        </authorList>
    </citation>
    <scope>NUCLEOTIDE SEQUENCE [LARGE SCALE GENOMIC DNA]</scope>
    <source>
        <strain evidence="8">cv. RG33-2</strain>
    </source>
</reference>
<dbReference type="GO" id="GO:0004867">
    <property type="term" value="F:serine-type endopeptidase inhibitor activity"/>
    <property type="evidence" value="ECO:0007669"/>
    <property type="project" value="UniProtKB-KW"/>
</dbReference>
<comment type="caution">
    <text evidence="7">The sequence shown here is derived from an EMBL/GenBank/DDBJ whole genome shotgun (WGS) entry which is preliminary data.</text>
</comment>
<dbReference type="GO" id="GO:0005576">
    <property type="term" value="C:extracellular region"/>
    <property type="evidence" value="ECO:0007669"/>
    <property type="project" value="InterPro"/>
</dbReference>
<dbReference type="SUPFAM" id="SSF57247">
    <property type="entry name" value="Bowman-Birk inhibitor, BBI"/>
    <property type="match status" value="1"/>
</dbReference>
<dbReference type="SMART" id="SM00269">
    <property type="entry name" value="BowB"/>
    <property type="match status" value="1"/>
</dbReference>
<evidence type="ECO:0000256" key="3">
    <source>
        <dbReference type="ARBA" id="ARBA00022900"/>
    </source>
</evidence>
<dbReference type="InterPro" id="IPR000877">
    <property type="entry name" value="Prot_inh_BBI"/>
</dbReference>
<comment type="similarity">
    <text evidence="1">Belongs to the Bowman-Birk serine protease inhibitor family.</text>
</comment>
<dbReference type="Proteomes" id="UP000237000">
    <property type="component" value="Unassembled WGS sequence"/>
</dbReference>
<dbReference type="Gene3D" id="2.10.69.10">
    <property type="entry name" value="Cysteine Protease (Bromelain) Inhibitor, subunit H"/>
    <property type="match status" value="1"/>
</dbReference>
<feature type="chain" id="PRO_5015105112" evidence="5">
    <location>
        <begin position="26"/>
        <end position="116"/>
    </location>
</feature>
<evidence type="ECO:0000256" key="2">
    <source>
        <dbReference type="ARBA" id="ARBA00022690"/>
    </source>
</evidence>
<gene>
    <name evidence="7" type="ORF">TorRG33x02_235020</name>
</gene>
<evidence type="ECO:0000259" key="6">
    <source>
        <dbReference type="SMART" id="SM00269"/>
    </source>
</evidence>
<accession>A0A2P5E2X7</accession>
<evidence type="ECO:0000256" key="4">
    <source>
        <dbReference type="ARBA" id="ARBA00023157"/>
    </source>
</evidence>
<feature type="signal peptide" evidence="5">
    <location>
        <begin position="1"/>
        <end position="25"/>
    </location>
</feature>
<proteinExistence type="inferred from homology"/>
<evidence type="ECO:0000256" key="5">
    <source>
        <dbReference type="SAM" id="SignalP"/>
    </source>
</evidence>